<gene>
    <name evidence="1" type="ORF">EV699_12363</name>
</gene>
<dbReference type="Pfam" id="PF02566">
    <property type="entry name" value="OsmC"/>
    <property type="match status" value="1"/>
</dbReference>
<dbReference type="InterPro" id="IPR003718">
    <property type="entry name" value="OsmC/Ohr_fam"/>
</dbReference>
<comment type="caution">
    <text evidence="1">The sequence shown here is derived from an EMBL/GenBank/DDBJ whole genome shotgun (WGS) entry which is preliminary data.</text>
</comment>
<dbReference type="PANTHER" id="PTHR42830:SF2">
    <property type="entry name" value="OSMC_OHR FAMILY PROTEIN"/>
    <property type="match status" value="1"/>
</dbReference>
<reference evidence="1 2" key="1">
    <citation type="submission" date="2019-03" db="EMBL/GenBank/DDBJ databases">
        <title>Genomic Encyclopedia of Type Strains, Phase IV (KMG-IV): sequencing the most valuable type-strain genomes for metagenomic binning, comparative biology and taxonomic classification.</title>
        <authorList>
            <person name="Goeker M."/>
        </authorList>
    </citation>
    <scope>NUCLEOTIDE SEQUENCE [LARGE SCALE GENOMIC DNA]</scope>
    <source>
        <strain evidence="1 2">DSM 25287</strain>
    </source>
</reference>
<protein>
    <submittedName>
        <fullName evidence="1">Organic hydroperoxide reductase OsmC/OhrA</fullName>
    </submittedName>
</protein>
<proteinExistence type="predicted"/>
<dbReference type="InterPro" id="IPR052707">
    <property type="entry name" value="OsmC_Ohr_Peroxiredoxin"/>
</dbReference>
<dbReference type="SUPFAM" id="SSF82784">
    <property type="entry name" value="OsmC-like"/>
    <property type="match status" value="1"/>
</dbReference>
<dbReference type="InterPro" id="IPR015946">
    <property type="entry name" value="KH_dom-like_a/b"/>
</dbReference>
<dbReference type="InterPro" id="IPR036102">
    <property type="entry name" value="OsmC/Ohrsf"/>
</dbReference>
<dbReference type="PANTHER" id="PTHR42830">
    <property type="entry name" value="OSMOTICALLY INDUCIBLE FAMILY PROTEIN"/>
    <property type="match status" value="1"/>
</dbReference>
<sequence>MPSEHRATVRWERTTTDFDAKTFDRNHVIEYDGGEHVRASTGPDYGGDPACVDPEQGLVGALASCHMLTFLTVAAIRKLVVDRYEDAAYAEVGKNAAGKMMVSRMVLRPRVVFGGPVQPDAATVTALHEKAHANCFIANSVRSEVSVEPQC</sequence>
<evidence type="ECO:0000313" key="1">
    <source>
        <dbReference type="EMBL" id="TCO78186.1"/>
    </source>
</evidence>
<name>A0A4R2L327_9GAMM</name>
<dbReference type="OrthoDB" id="9795405at2"/>
<evidence type="ECO:0000313" key="2">
    <source>
        <dbReference type="Proteomes" id="UP000295765"/>
    </source>
</evidence>
<dbReference type="Gene3D" id="3.30.300.20">
    <property type="match status" value="1"/>
</dbReference>
<accession>A0A4R2L327</accession>
<keyword evidence="2" id="KW-1185">Reference proteome</keyword>
<dbReference type="AlphaFoldDB" id="A0A4R2L327"/>
<dbReference type="Proteomes" id="UP000295765">
    <property type="component" value="Unassembled WGS sequence"/>
</dbReference>
<organism evidence="1 2">
    <name type="scientific">Plasticicumulans lactativorans</name>
    <dbReference type="NCBI Taxonomy" id="1133106"/>
    <lineage>
        <taxon>Bacteria</taxon>
        <taxon>Pseudomonadati</taxon>
        <taxon>Pseudomonadota</taxon>
        <taxon>Gammaproteobacteria</taxon>
        <taxon>Candidatus Competibacteraceae</taxon>
        <taxon>Plasticicumulans</taxon>
    </lineage>
</organism>
<dbReference type="EMBL" id="SLWY01000023">
    <property type="protein sequence ID" value="TCO78186.1"/>
    <property type="molecule type" value="Genomic_DNA"/>
</dbReference>
<dbReference type="RefSeq" id="WP_132545209.1">
    <property type="nucleotide sequence ID" value="NZ_SLWY01000023.1"/>
</dbReference>